<dbReference type="SUPFAM" id="SSF53474">
    <property type="entry name" value="alpha/beta-Hydrolases"/>
    <property type="match status" value="1"/>
</dbReference>
<evidence type="ECO:0000313" key="3">
    <source>
        <dbReference type="Proteomes" id="UP000799538"/>
    </source>
</evidence>
<dbReference type="Gene3D" id="3.40.50.1820">
    <property type="entry name" value="alpha/beta hydrolase"/>
    <property type="match status" value="1"/>
</dbReference>
<keyword evidence="2" id="KW-0378">Hydrolase</keyword>
<dbReference type="Pfam" id="PF00756">
    <property type="entry name" value="Esterase"/>
    <property type="match status" value="1"/>
</dbReference>
<name>A0A6A6GC24_9PEZI</name>
<evidence type="ECO:0000313" key="2">
    <source>
        <dbReference type="EMBL" id="KAF2223265.1"/>
    </source>
</evidence>
<gene>
    <name evidence="2" type="ORF">BDZ85DRAFT_250173</name>
</gene>
<keyword evidence="1" id="KW-0732">Signal</keyword>
<dbReference type="OrthoDB" id="184793at2759"/>
<evidence type="ECO:0000256" key="1">
    <source>
        <dbReference type="SAM" id="SignalP"/>
    </source>
</evidence>
<reference evidence="3" key="1">
    <citation type="journal article" date="2020" name="Stud. Mycol.">
        <title>101 Dothideomycetes genomes: A test case for predicting lifestyles and emergence of pathogens.</title>
        <authorList>
            <person name="Haridas S."/>
            <person name="Albert R."/>
            <person name="Binder M."/>
            <person name="Bloem J."/>
            <person name="LaButti K."/>
            <person name="Salamov A."/>
            <person name="Andreopoulos B."/>
            <person name="Baker S."/>
            <person name="Barry K."/>
            <person name="Bills G."/>
            <person name="Bluhm B."/>
            <person name="Cannon C."/>
            <person name="Castanera R."/>
            <person name="Culley D."/>
            <person name="Daum C."/>
            <person name="Ezra D."/>
            <person name="Gonzalez J."/>
            <person name="Henrissat B."/>
            <person name="Kuo A."/>
            <person name="Liang C."/>
            <person name="Lipzen A."/>
            <person name="Lutzoni F."/>
            <person name="Magnuson J."/>
            <person name="Mondo S."/>
            <person name="Nolan M."/>
            <person name="Ohm R."/>
            <person name="Pangilinan J."/>
            <person name="Park H.-J."/>
            <person name="Ramirez L."/>
            <person name="Alfaro M."/>
            <person name="Sun H."/>
            <person name="Tritt A."/>
            <person name="Yoshinaga Y."/>
            <person name="Zwiers L.-H."/>
            <person name="Turgeon B."/>
            <person name="Goodwin S."/>
            <person name="Spatafora J."/>
            <person name="Crous P."/>
            <person name="Grigoriev I."/>
        </authorList>
    </citation>
    <scope>NUCLEOTIDE SEQUENCE [LARGE SCALE GENOMIC DNA]</scope>
    <source>
        <strain evidence="3">CECT 20119</strain>
    </source>
</reference>
<dbReference type="EMBL" id="ML992507">
    <property type="protein sequence ID" value="KAF2223265.1"/>
    <property type="molecule type" value="Genomic_DNA"/>
</dbReference>
<dbReference type="InterPro" id="IPR050583">
    <property type="entry name" value="Mycobacterial_A85_antigen"/>
</dbReference>
<keyword evidence="3" id="KW-1185">Reference proteome</keyword>
<feature type="signal peptide" evidence="1">
    <location>
        <begin position="1"/>
        <end position="26"/>
    </location>
</feature>
<proteinExistence type="predicted"/>
<feature type="chain" id="PRO_5025587608" evidence="1">
    <location>
        <begin position="27"/>
        <end position="794"/>
    </location>
</feature>
<protein>
    <submittedName>
        <fullName evidence="2">Alpha/Beta hydrolase protein</fullName>
    </submittedName>
</protein>
<dbReference type="Proteomes" id="UP000799538">
    <property type="component" value="Unassembled WGS sequence"/>
</dbReference>
<dbReference type="InterPro" id="IPR000801">
    <property type="entry name" value="Esterase-like"/>
</dbReference>
<organism evidence="2 3">
    <name type="scientific">Elsinoe ampelina</name>
    <dbReference type="NCBI Taxonomy" id="302913"/>
    <lineage>
        <taxon>Eukaryota</taxon>
        <taxon>Fungi</taxon>
        <taxon>Dikarya</taxon>
        <taxon>Ascomycota</taxon>
        <taxon>Pezizomycotina</taxon>
        <taxon>Dothideomycetes</taxon>
        <taxon>Dothideomycetidae</taxon>
        <taxon>Myriangiales</taxon>
        <taxon>Elsinoaceae</taxon>
        <taxon>Elsinoe</taxon>
    </lineage>
</organism>
<dbReference type="PANTHER" id="PTHR48098:SF3">
    <property type="entry name" value="IRON(III) ENTEROBACTIN ESTERASE"/>
    <property type="match status" value="1"/>
</dbReference>
<dbReference type="InterPro" id="IPR029058">
    <property type="entry name" value="AB_hydrolase_fold"/>
</dbReference>
<dbReference type="PANTHER" id="PTHR48098">
    <property type="entry name" value="ENTEROCHELIN ESTERASE-RELATED"/>
    <property type="match status" value="1"/>
</dbReference>
<dbReference type="AlphaFoldDB" id="A0A6A6GC24"/>
<accession>A0A6A6GC24</accession>
<dbReference type="GO" id="GO:0016787">
    <property type="term" value="F:hydrolase activity"/>
    <property type="evidence" value="ECO:0007669"/>
    <property type="project" value="UniProtKB-KW"/>
</dbReference>
<sequence length="794" mass="86663">MVGFRVFGLALTAVSAVIALPQSTTSAPEDYAKRGLNVRLSIADGLLSNTTDGRVHVLFAPAGTDPLEDTEVDSSPDKIFGKNVFGIEAGSIITLSGGSSVDTDTGVYGWPNVSLNQIPAGSYSVQAFLTKYETAVRSDGSKVSVRFPCGDGGATINGPGSLTSVITDVQITGRGQTVELKFTNVTGPEDFTGSEIGGCNQGNYEDAGSLKHLKIRSEALSKFWGRDMYVGANIRLPPGYANSTTRYPVVYEQDHWTGGDWRYSEAFTAQWDSGIIPATNSSPSRPTPKFIHVTFRHEAPFYDDSYAVNTANIGPYGDAINDEMIPLIDSTFRTIAEPYARVQEGGSTGGWISAASLAYRPDLFGACFSSYPDSLSFIRHQAIPLYTNKNAYFNADGSSIPSIRTFVNDTEVVLATTQQENHWELSFGTSTRSFLQWDVWQAVFSAQGYNNYPLEAWDKYTGEIYPGAVELWKPFDLAEYITSNWASSRNLGQVLKNRMFIYVGGRDTYYLNLGVQEFQKKVEALGGAGWANFTYLPTRPHGGVYNNLPQWEFFELVYQWIQDHAPDGKTPLDSAVTVPTSRGNAWEEVLAHGGRAAAKARQADPEVKNDGRGRVTASVGRWDPGVTLEAQWIADRREVGRKFEVKQGQEVEFKPERGVGDLVLKVTGRKRGYRAEERRSNSLRAQLVISHAVPLAVTRCGAPYRGLTCSSAICGRHAASNHVHYACFATPGKRNEAVSAVCTGTKMLFSRAHALHWLLYLCCHPSSSLQGGLAHTSAGLAQHVVDGHSTSMLS</sequence>